<dbReference type="Pfam" id="PF05697">
    <property type="entry name" value="Trigger_N"/>
    <property type="match status" value="1"/>
</dbReference>
<name>A0A1L8D5L7_9THEO</name>
<dbReference type="SUPFAM" id="SSF102735">
    <property type="entry name" value="Trigger factor ribosome-binding domain"/>
    <property type="match status" value="1"/>
</dbReference>
<proteinExistence type="inferred from homology"/>
<dbReference type="AlphaFoldDB" id="A0A1L8D5L7"/>
<feature type="coiled-coil region" evidence="15">
    <location>
        <begin position="261"/>
        <end position="295"/>
    </location>
</feature>
<comment type="domain">
    <text evidence="12">Consists of 3 domains; the N-terminus binds the ribosome, the middle domain has PPIase activity, while the C-terminus has intrinsic chaperone activity on its own.</text>
</comment>
<dbReference type="PANTHER" id="PTHR30560:SF3">
    <property type="entry name" value="TRIGGER FACTOR-LIKE PROTEIN TIG, CHLOROPLASTIC"/>
    <property type="match status" value="1"/>
</dbReference>
<dbReference type="PIRSF" id="PIRSF003095">
    <property type="entry name" value="Trigger_factor"/>
    <property type="match status" value="1"/>
</dbReference>
<keyword evidence="8 12" id="KW-0413">Isomerase</keyword>
<dbReference type="RefSeq" id="WP_075866537.1">
    <property type="nucleotide sequence ID" value="NZ_BDJL01000141.1"/>
</dbReference>
<dbReference type="Proteomes" id="UP000187338">
    <property type="component" value="Unassembled WGS sequence"/>
</dbReference>
<dbReference type="GO" id="GO:0043022">
    <property type="term" value="F:ribosome binding"/>
    <property type="evidence" value="ECO:0007669"/>
    <property type="project" value="TreeGrafter"/>
</dbReference>
<dbReference type="PANTHER" id="PTHR30560">
    <property type="entry name" value="TRIGGER FACTOR CHAPERONE AND PEPTIDYL-PROLYL CIS/TRANS ISOMERASE"/>
    <property type="match status" value="1"/>
</dbReference>
<dbReference type="GO" id="GO:0051301">
    <property type="term" value="P:cell division"/>
    <property type="evidence" value="ECO:0007669"/>
    <property type="project" value="UniProtKB-KW"/>
</dbReference>
<comment type="similarity">
    <text evidence="2 12 14">Belongs to the FKBP-type PPIase family. Tig subfamily.</text>
</comment>
<feature type="domain" description="PPIase FKBP-type" evidence="16">
    <location>
        <begin position="163"/>
        <end position="248"/>
    </location>
</feature>
<evidence type="ECO:0000256" key="8">
    <source>
        <dbReference type="ARBA" id="ARBA00023235"/>
    </source>
</evidence>
<dbReference type="GO" id="GO:0043335">
    <property type="term" value="P:protein unfolding"/>
    <property type="evidence" value="ECO:0007669"/>
    <property type="project" value="TreeGrafter"/>
</dbReference>
<dbReference type="Pfam" id="PF05698">
    <property type="entry name" value="Trigger_C"/>
    <property type="match status" value="1"/>
</dbReference>
<dbReference type="NCBIfam" id="TIGR00115">
    <property type="entry name" value="tig"/>
    <property type="match status" value="1"/>
</dbReference>
<dbReference type="InterPro" id="IPR005215">
    <property type="entry name" value="Trig_fac"/>
</dbReference>
<keyword evidence="7 12" id="KW-0143">Chaperone</keyword>
<evidence type="ECO:0000256" key="10">
    <source>
        <dbReference type="ARBA" id="ARBA00024849"/>
    </source>
</evidence>
<keyword evidence="6 12" id="KW-0697">Rotamase</keyword>
<evidence type="ECO:0000256" key="15">
    <source>
        <dbReference type="SAM" id="Coils"/>
    </source>
</evidence>
<evidence type="ECO:0000256" key="12">
    <source>
        <dbReference type="HAMAP-Rule" id="MF_00303"/>
    </source>
</evidence>
<comment type="function">
    <text evidence="10 12">Involved in protein export. Acts as a chaperone by maintaining the newly synthesized protein in an open conformation. Functions as a peptidyl-prolyl cis-trans isomerase.</text>
</comment>
<dbReference type="Gene3D" id="3.30.70.1050">
    <property type="entry name" value="Trigger factor ribosome-binding domain"/>
    <property type="match status" value="1"/>
</dbReference>
<evidence type="ECO:0000313" key="17">
    <source>
        <dbReference type="EMBL" id="GAV26367.1"/>
    </source>
</evidence>
<dbReference type="HAMAP" id="MF_00303">
    <property type="entry name" value="Trigger_factor_Tig"/>
    <property type="match status" value="1"/>
</dbReference>
<evidence type="ECO:0000256" key="4">
    <source>
        <dbReference type="ARBA" id="ARBA00016902"/>
    </source>
</evidence>
<evidence type="ECO:0000256" key="9">
    <source>
        <dbReference type="ARBA" id="ARBA00023306"/>
    </source>
</evidence>
<reference evidence="18" key="1">
    <citation type="submission" date="2016-12" db="EMBL/GenBank/DDBJ databases">
        <title>Draft Genome Sequences od Carboxydothermus pertinax and islandicus, Hydrogenogenic Carboxydotrophic Bacteria.</title>
        <authorList>
            <person name="Fukuyama Y."/>
            <person name="Ohmae K."/>
            <person name="Yoneda Y."/>
            <person name="Yoshida T."/>
            <person name="Sako Y."/>
        </authorList>
    </citation>
    <scope>NUCLEOTIDE SEQUENCE [LARGE SCALE GENOMIC DNA]</scope>
    <source>
        <strain evidence="18">SET</strain>
    </source>
</reference>
<dbReference type="EMBL" id="BDJL01000141">
    <property type="protein sequence ID" value="GAV26367.1"/>
    <property type="molecule type" value="Genomic_DNA"/>
</dbReference>
<dbReference type="SUPFAM" id="SSF54534">
    <property type="entry name" value="FKBP-like"/>
    <property type="match status" value="1"/>
</dbReference>
<dbReference type="SUPFAM" id="SSF109998">
    <property type="entry name" value="Triger factor/SurA peptide-binding domain-like"/>
    <property type="match status" value="1"/>
</dbReference>
<gene>
    <name evidence="12" type="primary">tig</name>
    <name evidence="17" type="ORF">ciss_23000</name>
</gene>
<dbReference type="GO" id="GO:0015031">
    <property type="term" value="P:protein transport"/>
    <property type="evidence" value="ECO:0007669"/>
    <property type="project" value="UniProtKB-UniRule"/>
</dbReference>
<dbReference type="InterPro" id="IPR001179">
    <property type="entry name" value="PPIase_FKBP_dom"/>
</dbReference>
<dbReference type="InterPro" id="IPR046357">
    <property type="entry name" value="PPIase_dom_sf"/>
</dbReference>
<dbReference type="InterPro" id="IPR027304">
    <property type="entry name" value="Trigger_fact/SurA_dom_sf"/>
</dbReference>
<dbReference type="PROSITE" id="PS50059">
    <property type="entry name" value="FKBP_PPIASE"/>
    <property type="match status" value="1"/>
</dbReference>
<evidence type="ECO:0000256" key="5">
    <source>
        <dbReference type="ARBA" id="ARBA00022618"/>
    </source>
</evidence>
<dbReference type="InterPro" id="IPR008880">
    <property type="entry name" value="Trigger_fac_C"/>
</dbReference>
<dbReference type="InterPro" id="IPR036611">
    <property type="entry name" value="Trigger_fac_ribosome-bd_sf"/>
</dbReference>
<evidence type="ECO:0000256" key="14">
    <source>
        <dbReference type="RuleBase" id="RU003914"/>
    </source>
</evidence>
<dbReference type="Pfam" id="PF00254">
    <property type="entry name" value="FKBP_C"/>
    <property type="match status" value="1"/>
</dbReference>
<evidence type="ECO:0000256" key="1">
    <source>
        <dbReference type="ARBA" id="ARBA00000971"/>
    </source>
</evidence>
<accession>A0A1L8D5L7</accession>
<evidence type="ECO:0000256" key="7">
    <source>
        <dbReference type="ARBA" id="ARBA00023186"/>
    </source>
</evidence>
<evidence type="ECO:0000256" key="6">
    <source>
        <dbReference type="ARBA" id="ARBA00023110"/>
    </source>
</evidence>
<keyword evidence="12" id="KW-0963">Cytoplasm</keyword>
<dbReference type="GO" id="GO:0003755">
    <property type="term" value="F:peptidyl-prolyl cis-trans isomerase activity"/>
    <property type="evidence" value="ECO:0007669"/>
    <property type="project" value="UniProtKB-UniRule"/>
</dbReference>
<evidence type="ECO:0000256" key="2">
    <source>
        <dbReference type="ARBA" id="ARBA00005464"/>
    </source>
</evidence>
<dbReference type="EC" id="5.2.1.8" evidence="3 12"/>
<dbReference type="GO" id="GO:0005737">
    <property type="term" value="C:cytoplasm"/>
    <property type="evidence" value="ECO:0007669"/>
    <property type="project" value="UniProtKB-SubCell"/>
</dbReference>
<dbReference type="Gene3D" id="3.10.50.40">
    <property type="match status" value="1"/>
</dbReference>
<comment type="subcellular location">
    <subcellularLocation>
        <location evidence="12">Cytoplasm</location>
    </subcellularLocation>
    <text evidence="12">About half TF is bound to the ribosome near the polypeptide exit tunnel while the other half is free in the cytoplasm.</text>
</comment>
<dbReference type="Gene3D" id="1.10.3120.10">
    <property type="entry name" value="Trigger factor, C-terminal domain"/>
    <property type="match status" value="1"/>
</dbReference>
<keyword evidence="15" id="KW-0175">Coiled coil</keyword>
<evidence type="ECO:0000256" key="11">
    <source>
        <dbReference type="ARBA" id="ARBA00029986"/>
    </source>
</evidence>
<keyword evidence="9 12" id="KW-0131">Cell cycle</keyword>
<dbReference type="InterPro" id="IPR037041">
    <property type="entry name" value="Trigger_fac_C_sf"/>
</dbReference>
<dbReference type="GO" id="GO:0051083">
    <property type="term" value="P:'de novo' cotranslational protein folding"/>
    <property type="evidence" value="ECO:0007669"/>
    <property type="project" value="TreeGrafter"/>
</dbReference>
<keyword evidence="5 12" id="KW-0132">Cell division</keyword>
<dbReference type="STRING" id="661089.ciss_23000"/>
<comment type="catalytic activity">
    <reaction evidence="1 12 13">
        <text>[protein]-peptidylproline (omega=180) = [protein]-peptidylproline (omega=0)</text>
        <dbReference type="Rhea" id="RHEA:16237"/>
        <dbReference type="Rhea" id="RHEA-COMP:10747"/>
        <dbReference type="Rhea" id="RHEA-COMP:10748"/>
        <dbReference type="ChEBI" id="CHEBI:83833"/>
        <dbReference type="ChEBI" id="CHEBI:83834"/>
        <dbReference type="EC" id="5.2.1.8"/>
    </reaction>
</comment>
<evidence type="ECO:0000313" key="18">
    <source>
        <dbReference type="Proteomes" id="UP000187338"/>
    </source>
</evidence>
<evidence type="ECO:0000256" key="13">
    <source>
        <dbReference type="PROSITE-ProRule" id="PRU00277"/>
    </source>
</evidence>
<sequence>MKVTKETLEKSRVELTVEVEAEEVSKAYEKAYKKIAQKVVIPGFRKGKAPRVLVERHVGKEYILEEALEELLPESYVKAVNEAGIEPVDKPEVSLVSYGINEPLVYKAVVDVKPEVELGQYTGLEVTKMPVEVTDEEVEKELTYLQNRYAKLITVEDGEAKLGDMVVIDFAGKMNGEPIEGGSADNYRLELGSKVFIPGFEEQIVGMKPGETRDINVTFPEDYQKEDLAGKPAVFTVTLKEIKRKELAPLDDEFAKDVSEFSTLAELKEDLKKKIAQAKENISREKMEAEVIEKVVDNANVEIPVSMVNHEVDHILHHFEEELKYRRLTLEQYLEYQKKTLDELKEELKPRAERNVKTELVLEAIAKKEGITATDEELDKELGKIAELYQQPVEEIKKLFAQRMDDIAYSIVRRKTIDFLVENAKAV</sequence>
<keyword evidence="18" id="KW-1185">Reference proteome</keyword>
<dbReference type="OrthoDB" id="9767721at2"/>
<protein>
    <recommendedName>
        <fullName evidence="4 12">Trigger factor</fullName>
        <shortName evidence="12">TF</shortName>
        <ecNumber evidence="3 12">5.2.1.8</ecNumber>
    </recommendedName>
    <alternativeName>
        <fullName evidence="11 12">PPIase</fullName>
    </alternativeName>
</protein>
<comment type="caution">
    <text evidence="17">The sequence shown here is derived from an EMBL/GenBank/DDBJ whole genome shotgun (WGS) entry which is preliminary data.</text>
</comment>
<evidence type="ECO:0000259" key="16">
    <source>
        <dbReference type="PROSITE" id="PS50059"/>
    </source>
</evidence>
<organism evidence="17 18">
    <name type="scientific">Carboxydothermus islandicus</name>
    <dbReference type="NCBI Taxonomy" id="661089"/>
    <lineage>
        <taxon>Bacteria</taxon>
        <taxon>Bacillati</taxon>
        <taxon>Bacillota</taxon>
        <taxon>Clostridia</taxon>
        <taxon>Thermoanaerobacterales</taxon>
        <taxon>Thermoanaerobacteraceae</taxon>
        <taxon>Carboxydothermus</taxon>
    </lineage>
</organism>
<dbReference type="FunFam" id="3.10.50.40:FF:000001">
    <property type="entry name" value="Trigger factor"/>
    <property type="match status" value="1"/>
</dbReference>
<evidence type="ECO:0000256" key="3">
    <source>
        <dbReference type="ARBA" id="ARBA00013194"/>
    </source>
</evidence>
<dbReference type="GO" id="GO:0044183">
    <property type="term" value="F:protein folding chaperone"/>
    <property type="evidence" value="ECO:0007669"/>
    <property type="project" value="TreeGrafter"/>
</dbReference>
<dbReference type="InterPro" id="IPR008881">
    <property type="entry name" value="Trigger_fac_ribosome-bd_bac"/>
</dbReference>